<dbReference type="OrthoDB" id="8613517at2"/>
<name>A0A3N4N1P4_9NEIS</name>
<dbReference type="EMBL" id="RPFL01000008">
    <property type="protein sequence ID" value="RPD89268.1"/>
    <property type="molecule type" value="Genomic_DNA"/>
</dbReference>
<protein>
    <submittedName>
        <fullName evidence="2">Uncharacterized protein</fullName>
    </submittedName>
</protein>
<evidence type="ECO:0000313" key="3">
    <source>
        <dbReference type="Proteomes" id="UP000272412"/>
    </source>
</evidence>
<keyword evidence="1" id="KW-1133">Transmembrane helix</keyword>
<feature type="transmembrane region" description="Helical" evidence="1">
    <location>
        <begin position="96"/>
        <end position="122"/>
    </location>
</feature>
<accession>A0A3N4N1P4</accession>
<feature type="transmembrane region" description="Helical" evidence="1">
    <location>
        <begin position="6"/>
        <end position="22"/>
    </location>
</feature>
<feature type="transmembrane region" description="Helical" evidence="1">
    <location>
        <begin position="180"/>
        <end position="198"/>
    </location>
</feature>
<proteinExistence type="predicted"/>
<sequence length="200" mass="22828">MVFHFDLWAAVIYAVFFLGLIFKAEKFQWFWAAVITWLAVGFLGAELIPGAWGITHIGPLFIPHFYLTVGSIFFFLNHWLKTPDGQFWQADEAHPLLSLFAVSNALMTSVFILLAGMVWYHYPEGTSVFSMPALLVFYALEPSYWFVLQLVLMAVFYVHRAKIMNQSASLFSSRQLQSGFLMLLIVQVAVILSIIMVGRF</sequence>
<keyword evidence="3" id="KW-1185">Reference proteome</keyword>
<reference evidence="2 3" key="1">
    <citation type="submission" date="2018-11" db="EMBL/GenBank/DDBJ databases">
        <title>Neisseria weixii sp. nov. isolated from the rectal contents of plateau pika (Ochotona cruzoniae).</title>
        <authorList>
            <person name="Zhang G."/>
        </authorList>
    </citation>
    <scope>NUCLEOTIDE SEQUENCE [LARGE SCALE GENOMIC DNA]</scope>
    <source>
        <strain evidence="2 3">10009</strain>
    </source>
</reference>
<dbReference type="RefSeq" id="WP_096295576.1">
    <property type="nucleotide sequence ID" value="NZ_CP023429.1"/>
</dbReference>
<gene>
    <name evidence="2" type="ORF">EGK74_04280</name>
</gene>
<dbReference type="AlphaFoldDB" id="A0A3N4N1P4"/>
<evidence type="ECO:0000256" key="1">
    <source>
        <dbReference type="SAM" id="Phobius"/>
    </source>
</evidence>
<feature type="transmembrane region" description="Helical" evidence="1">
    <location>
        <begin position="54"/>
        <end position="76"/>
    </location>
</feature>
<organism evidence="2 3">
    <name type="scientific">Neisseria weixii</name>
    <dbReference type="NCBI Taxonomy" id="1853276"/>
    <lineage>
        <taxon>Bacteria</taxon>
        <taxon>Pseudomonadati</taxon>
        <taxon>Pseudomonadota</taxon>
        <taxon>Betaproteobacteria</taxon>
        <taxon>Neisseriales</taxon>
        <taxon>Neisseriaceae</taxon>
        <taxon>Neisseria</taxon>
    </lineage>
</organism>
<evidence type="ECO:0000313" key="2">
    <source>
        <dbReference type="EMBL" id="RPD89268.1"/>
    </source>
</evidence>
<dbReference type="KEGG" id="nwx:CGZ65_08955"/>
<comment type="caution">
    <text evidence="2">The sequence shown here is derived from an EMBL/GenBank/DDBJ whole genome shotgun (WGS) entry which is preliminary data.</text>
</comment>
<feature type="transmembrane region" description="Helical" evidence="1">
    <location>
        <begin position="29"/>
        <end position="48"/>
    </location>
</feature>
<dbReference type="Proteomes" id="UP000272412">
    <property type="component" value="Unassembled WGS sequence"/>
</dbReference>
<keyword evidence="1" id="KW-0812">Transmembrane</keyword>
<keyword evidence="1" id="KW-0472">Membrane</keyword>
<feature type="transmembrane region" description="Helical" evidence="1">
    <location>
        <begin position="142"/>
        <end position="159"/>
    </location>
</feature>